<gene>
    <name evidence="2" type="ORF">GLOTRDRAFT_99091</name>
</gene>
<dbReference type="AlphaFoldDB" id="S7QHJ7"/>
<accession>S7QHJ7</accession>
<dbReference type="KEGG" id="gtr:GLOTRDRAFT_99091"/>
<dbReference type="RefSeq" id="XP_007863763.1">
    <property type="nucleotide sequence ID" value="XM_007865572.1"/>
</dbReference>
<evidence type="ECO:0000256" key="1">
    <source>
        <dbReference type="SAM" id="MobiDB-lite"/>
    </source>
</evidence>
<organism evidence="2 3">
    <name type="scientific">Gloeophyllum trabeum (strain ATCC 11539 / FP-39264 / Madison 617)</name>
    <name type="common">Brown rot fungus</name>
    <dbReference type="NCBI Taxonomy" id="670483"/>
    <lineage>
        <taxon>Eukaryota</taxon>
        <taxon>Fungi</taxon>
        <taxon>Dikarya</taxon>
        <taxon>Basidiomycota</taxon>
        <taxon>Agaricomycotina</taxon>
        <taxon>Agaricomycetes</taxon>
        <taxon>Gloeophyllales</taxon>
        <taxon>Gloeophyllaceae</taxon>
        <taxon>Gloeophyllum</taxon>
    </lineage>
</organism>
<dbReference type="EMBL" id="KB469298">
    <property type="protein sequence ID" value="EPQ58642.1"/>
    <property type="molecule type" value="Genomic_DNA"/>
</dbReference>
<name>S7QHJ7_GLOTA</name>
<evidence type="ECO:0000313" key="3">
    <source>
        <dbReference type="Proteomes" id="UP000030669"/>
    </source>
</evidence>
<feature type="region of interest" description="Disordered" evidence="1">
    <location>
        <begin position="1"/>
        <end position="79"/>
    </location>
</feature>
<keyword evidence="3" id="KW-1185">Reference proteome</keyword>
<feature type="compositionally biased region" description="Polar residues" evidence="1">
    <location>
        <begin position="52"/>
        <end position="65"/>
    </location>
</feature>
<dbReference type="GeneID" id="19310065"/>
<protein>
    <submittedName>
        <fullName evidence="2">Uncharacterized protein</fullName>
    </submittedName>
</protein>
<proteinExistence type="predicted"/>
<dbReference type="Proteomes" id="UP000030669">
    <property type="component" value="Unassembled WGS sequence"/>
</dbReference>
<dbReference type="HOGENOM" id="CLU_2606256_0_0_1"/>
<evidence type="ECO:0000313" key="2">
    <source>
        <dbReference type="EMBL" id="EPQ58642.1"/>
    </source>
</evidence>
<sequence length="79" mass="8955">MVLPSSRRPFRVRVRDHHSIPSPQLHTPRAQDFDPPLYRCPASKANPPTLDSYGTDSYRSEQSTPPTAPPDVDLSLHHR</sequence>
<reference evidence="2 3" key="1">
    <citation type="journal article" date="2012" name="Science">
        <title>The Paleozoic origin of enzymatic lignin decomposition reconstructed from 31 fungal genomes.</title>
        <authorList>
            <person name="Floudas D."/>
            <person name="Binder M."/>
            <person name="Riley R."/>
            <person name="Barry K."/>
            <person name="Blanchette R.A."/>
            <person name="Henrissat B."/>
            <person name="Martinez A.T."/>
            <person name="Otillar R."/>
            <person name="Spatafora J.W."/>
            <person name="Yadav J.S."/>
            <person name="Aerts A."/>
            <person name="Benoit I."/>
            <person name="Boyd A."/>
            <person name="Carlson A."/>
            <person name="Copeland A."/>
            <person name="Coutinho P.M."/>
            <person name="de Vries R.P."/>
            <person name="Ferreira P."/>
            <person name="Findley K."/>
            <person name="Foster B."/>
            <person name="Gaskell J."/>
            <person name="Glotzer D."/>
            <person name="Gorecki P."/>
            <person name="Heitman J."/>
            <person name="Hesse C."/>
            <person name="Hori C."/>
            <person name="Igarashi K."/>
            <person name="Jurgens J.A."/>
            <person name="Kallen N."/>
            <person name="Kersten P."/>
            <person name="Kohler A."/>
            <person name="Kuees U."/>
            <person name="Kumar T.K.A."/>
            <person name="Kuo A."/>
            <person name="LaButti K."/>
            <person name="Larrondo L.F."/>
            <person name="Lindquist E."/>
            <person name="Ling A."/>
            <person name="Lombard V."/>
            <person name="Lucas S."/>
            <person name="Lundell T."/>
            <person name="Martin R."/>
            <person name="McLaughlin D.J."/>
            <person name="Morgenstern I."/>
            <person name="Morin E."/>
            <person name="Murat C."/>
            <person name="Nagy L.G."/>
            <person name="Nolan M."/>
            <person name="Ohm R.A."/>
            <person name="Patyshakuliyeva A."/>
            <person name="Rokas A."/>
            <person name="Ruiz-Duenas F.J."/>
            <person name="Sabat G."/>
            <person name="Salamov A."/>
            <person name="Samejima M."/>
            <person name="Schmutz J."/>
            <person name="Slot J.C."/>
            <person name="St John F."/>
            <person name="Stenlid J."/>
            <person name="Sun H."/>
            <person name="Sun S."/>
            <person name="Syed K."/>
            <person name="Tsang A."/>
            <person name="Wiebenga A."/>
            <person name="Young D."/>
            <person name="Pisabarro A."/>
            <person name="Eastwood D.C."/>
            <person name="Martin F."/>
            <person name="Cullen D."/>
            <person name="Grigoriev I.V."/>
            <person name="Hibbett D.S."/>
        </authorList>
    </citation>
    <scope>NUCLEOTIDE SEQUENCE [LARGE SCALE GENOMIC DNA]</scope>
    <source>
        <strain evidence="2 3">ATCC 11539</strain>
    </source>
</reference>